<accession>A0A9N9DL17</accession>
<evidence type="ECO:0000313" key="1">
    <source>
        <dbReference type="EMBL" id="CAG8644652.1"/>
    </source>
</evidence>
<sequence>MKGSIFYENEVFGYEFAFVTSNIIKTEIWKEIIKTIFFKIIINENTDIFINKYLVIYIIYSNSLDIIDKLVVFALNNTSIMIENKNNVV</sequence>
<gene>
    <name evidence="1" type="ORF">CPELLU_LOCUS9029</name>
</gene>
<dbReference type="Proteomes" id="UP000789759">
    <property type="component" value="Unassembled WGS sequence"/>
</dbReference>
<evidence type="ECO:0000313" key="2">
    <source>
        <dbReference type="Proteomes" id="UP000789759"/>
    </source>
</evidence>
<name>A0A9N9DL17_9GLOM</name>
<proteinExistence type="predicted"/>
<protein>
    <submittedName>
        <fullName evidence="1">14887_t:CDS:1</fullName>
    </submittedName>
</protein>
<comment type="caution">
    <text evidence="1">The sequence shown here is derived from an EMBL/GenBank/DDBJ whole genome shotgun (WGS) entry which is preliminary data.</text>
</comment>
<dbReference type="EMBL" id="CAJVQA010006674">
    <property type="protein sequence ID" value="CAG8644652.1"/>
    <property type="molecule type" value="Genomic_DNA"/>
</dbReference>
<reference evidence="1" key="1">
    <citation type="submission" date="2021-06" db="EMBL/GenBank/DDBJ databases">
        <authorList>
            <person name="Kallberg Y."/>
            <person name="Tangrot J."/>
            <person name="Rosling A."/>
        </authorList>
    </citation>
    <scope>NUCLEOTIDE SEQUENCE</scope>
    <source>
        <strain evidence="1">FL966</strain>
    </source>
</reference>
<dbReference type="AlphaFoldDB" id="A0A9N9DL17"/>
<keyword evidence="2" id="KW-1185">Reference proteome</keyword>
<organism evidence="1 2">
    <name type="scientific">Cetraspora pellucida</name>
    <dbReference type="NCBI Taxonomy" id="1433469"/>
    <lineage>
        <taxon>Eukaryota</taxon>
        <taxon>Fungi</taxon>
        <taxon>Fungi incertae sedis</taxon>
        <taxon>Mucoromycota</taxon>
        <taxon>Glomeromycotina</taxon>
        <taxon>Glomeromycetes</taxon>
        <taxon>Diversisporales</taxon>
        <taxon>Gigasporaceae</taxon>
        <taxon>Cetraspora</taxon>
    </lineage>
</organism>